<accession>A0A7X0V9P7</accession>
<proteinExistence type="predicted"/>
<comment type="caution">
    <text evidence="1">The sequence shown here is derived from an EMBL/GenBank/DDBJ whole genome shotgun (WGS) entry which is preliminary data.</text>
</comment>
<keyword evidence="2" id="KW-1185">Reference proteome</keyword>
<evidence type="ECO:0000313" key="1">
    <source>
        <dbReference type="EMBL" id="MBB6626741.1"/>
    </source>
</evidence>
<organism evidence="1 2">
    <name type="scientific">Nocardioides luti</name>
    <dbReference type="NCBI Taxonomy" id="2761101"/>
    <lineage>
        <taxon>Bacteria</taxon>
        <taxon>Bacillati</taxon>
        <taxon>Actinomycetota</taxon>
        <taxon>Actinomycetes</taxon>
        <taxon>Propionibacteriales</taxon>
        <taxon>Nocardioidaceae</taxon>
        <taxon>Nocardioides</taxon>
    </lineage>
</organism>
<protein>
    <submittedName>
        <fullName evidence="1">Uncharacterized protein</fullName>
    </submittedName>
</protein>
<evidence type="ECO:0000313" key="2">
    <source>
        <dbReference type="Proteomes" id="UP000523955"/>
    </source>
</evidence>
<reference evidence="1 2" key="1">
    <citation type="submission" date="2020-08" db="EMBL/GenBank/DDBJ databases">
        <authorList>
            <person name="Seo M.-J."/>
        </authorList>
    </citation>
    <scope>NUCLEOTIDE SEQUENCE [LARGE SCALE GENOMIC DNA]</scope>
    <source>
        <strain evidence="1 2">KIGAM211</strain>
    </source>
</reference>
<name>A0A7X0V9P7_9ACTN</name>
<sequence length="348" mass="36957">MSSRDRHPRRAWLAVAAVAALLVVIGVLGAVGTGLVGRNASSSQGATKGGTLPRADAGWRWVSFRGVAVQVPQRWDYGFEPANPWCMYDDTSRVERAPYVAFDATNLAIAGVGCIGESPDHHPEEFGPAPARFWAPHLSFAVSSSRATEDGPLRFRGWTLTTKLVAGVPISLLTDEETASLTDRILDSARTFDTDDNGCDASSPVQAQEFVRPQPFDVAAVPRVDSIAICQYARGIPADAGALVGSRRLTGASASSVLEAIRAAPAGGGPDTPQTCLHSEAGRTAIDLRLDDGSGAHDLYVYFDSCIHNGFDDGTTVRELTSAACRPLFGDNVVLFEGSSRPFERCHG</sequence>
<dbReference type="Proteomes" id="UP000523955">
    <property type="component" value="Unassembled WGS sequence"/>
</dbReference>
<dbReference type="RefSeq" id="WP_185251977.1">
    <property type="nucleotide sequence ID" value="NZ_JACKXE010000001.1"/>
</dbReference>
<dbReference type="AlphaFoldDB" id="A0A7X0V9P7"/>
<gene>
    <name evidence="1" type="ORF">H5V45_05335</name>
</gene>
<dbReference type="EMBL" id="JACKXE010000001">
    <property type="protein sequence ID" value="MBB6626741.1"/>
    <property type="molecule type" value="Genomic_DNA"/>
</dbReference>